<dbReference type="Proteomes" id="UP000289323">
    <property type="component" value="Unassembled WGS sequence"/>
</dbReference>
<dbReference type="EMBL" id="OUUZ01000008">
    <property type="protein sequence ID" value="SPQ22091.1"/>
    <property type="molecule type" value="Genomic_DNA"/>
</dbReference>
<sequence>MAIIQKPE</sequence>
<gene>
    <name evidence="1" type="ORF">TT172_LOCUS4510</name>
</gene>
<proteinExistence type="predicted"/>
<protein>
    <submittedName>
        <fullName evidence="1">1eec9c76-d998-4789-8a01-b69bb253fb16</fullName>
    </submittedName>
</protein>
<accession>A0A3S4BJT1</accession>
<organism evidence="1 2">
    <name type="scientific">Thermothielavioides terrestris</name>
    <dbReference type="NCBI Taxonomy" id="2587410"/>
    <lineage>
        <taxon>Eukaryota</taxon>
        <taxon>Fungi</taxon>
        <taxon>Dikarya</taxon>
        <taxon>Ascomycota</taxon>
        <taxon>Pezizomycotina</taxon>
        <taxon>Sordariomycetes</taxon>
        <taxon>Sordariomycetidae</taxon>
        <taxon>Sordariales</taxon>
        <taxon>Chaetomiaceae</taxon>
        <taxon>Thermothielavioides</taxon>
    </lineage>
</organism>
<evidence type="ECO:0000313" key="1">
    <source>
        <dbReference type="EMBL" id="SPQ22091.1"/>
    </source>
</evidence>
<reference evidence="1 2" key="1">
    <citation type="submission" date="2018-04" db="EMBL/GenBank/DDBJ databases">
        <authorList>
            <person name="Huttner S."/>
            <person name="Dainat J."/>
        </authorList>
    </citation>
    <scope>NUCLEOTIDE SEQUENCE [LARGE SCALE GENOMIC DNA]</scope>
</reference>
<evidence type="ECO:0000313" key="2">
    <source>
        <dbReference type="Proteomes" id="UP000289323"/>
    </source>
</evidence>
<name>A0A3S4BJT1_9PEZI</name>